<dbReference type="InterPro" id="IPR006860">
    <property type="entry name" value="FecR"/>
</dbReference>
<evidence type="ECO:0000313" key="4">
    <source>
        <dbReference type="EMBL" id="XBL14975.1"/>
    </source>
</evidence>
<keyword evidence="1" id="KW-0812">Transmembrane</keyword>
<sequence length="383" mass="44051">MRNKNKKLLLKLIKKLIDGSITKQQRNILFSFFVNNQSISSWPEEFSNKMDVEKRIFNKVKLEINVKSIKTIPFYRKKIFKKGIAASFLILVTVTYLVNHKIQSNKFNGHPIIVNNNIKIGIDKATLTLEDGTVVDLEKGQHYNSDHLESNGAELIYKAYHAKKAEVLYNYLTIPRGGQYHVVLSDGTQIWLNSESQIKYPVSFVDGETRSMELIYGEAYFDVSPSSKHKGADFKVSNNNHEVRVLGTEFNIKAYNDDNTIRTTLVEGKVEINYNGINKILIPNQQSNINLENKKITVSSIDVYKEISWKEGVFSFENMALKDIMKVLSRWYDIEVVFENKDIENITFNGGLKKKQSIVDILSIIKSMNNINYEINNKTVIFK</sequence>
<dbReference type="PANTHER" id="PTHR30273:SF2">
    <property type="entry name" value="PROTEIN FECR"/>
    <property type="match status" value="1"/>
</dbReference>
<dbReference type="GO" id="GO:0016989">
    <property type="term" value="F:sigma factor antagonist activity"/>
    <property type="evidence" value="ECO:0007669"/>
    <property type="project" value="TreeGrafter"/>
</dbReference>
<dbReference type="KEGG" id="mlil:QLS71_002915"/>
<accession>A0AAU7EI01</accession>
<reference evidence="4" key="1">
    <citation type="submission" date="2024-04" db="EMBL/GenBank/DDBJ databases">
        <title>Mariniflexile litorale, isolated from the shallow sediments of the Sea of Japan.</title>
        <authorList>
            <person name="Romanenko L."/>
            <person name="Isaeva M."/>
        </authorList>
    </citation>
    <scope>NUCLEOTIDE SEQUENCE [LARGE SCALE GENOMIC DNA]</scope>
    <source>
        <strain evidence="4">KMM 9835</strain>
    </source>
</reference>
<dbReference type="InterPro" id="IPR032508">
    <property type="entry name" value="FecR_C"/>
</dbReference>
<gene>
    <name evidence="4" type="ORF">QLS71_002915</name>
</gene>
<feature type="transmembrane region" description="Helical" evidence="1">
    <location>
        <begin position="79"/>
        <end position="98"/>
    </location>
</feature>
<protein>
    <submittedName>
        <fullName evidence="4">FecR family protein</fullName>
    </submittedName>
</protein>
<dbReference type="EMBL" id="CP155618">
    <property type="protein sequence ID" value="XBL14975.1"/>
    <property type="molecule type" value="Genomic_DNA"/>
</dbReference>
<keyword evidence="1" id="KW-1133">Transmembrane helix</keyword>
<dbReference type="PANTHER" id="PTHR30273">
    <property type="entry name" value="PERIPLASMIC SIGNAL SENSOR AND SIGMA FACTOR ACTIVATOR FECR-RELATED"/>
    <property type="match status" value="1"/>
</dbReference>
<dbReference type="Gene3D" id="2.60.120.1440">
    <property type="match status" value="1"/>
</dbReference>
<dbReference type="Gene3D" id="3.55.50.30">
    <property type="match status" value="1"/>
</dbReference>
<feature type="domain" description="Protein FecR C-terminal" evidence="3">
    <location>
        <begin position="314"/>
        <end position="381"/>
    </location>
</feature>
<dbReference type="AlphaFoldDB" id="A0AAU7EI01"/>
<keyword evidence="5" id="KW-1185">Reference proteome</keyword>
<organism evidence="4 5">
    <name type="scientific">Mariniflexile litorale</name>
    <dbReference type="NCBI Taxonomy" id="3045158"/>
    <lineage>
        <taxon>Bacteria</taxon>
        <taxon>Pseudomonadati</taxon>
        <taxon>Bacteroidota</taxon>
        <taxon>Flavobacteriia</taxon>
        <taxon>Flavobacteriales</taxon>
        <taxon>Flavobacteriaceae</taxon>
        <taxon>Mariniflexile</taxon>
    </lineage>
</organism>
<evidence type="ECO:0000256" key="1">
    <source>
        <dbReference type="SAM" id="Phobius"/>
    </source>
</evidence>
<evidence type="ECO:0000259" key="2">
    <source>
        <dbReference type="Pfam" id="PF04773"/>
    </source>
</evidence>
<feature type="domain" description="FecR protein" evidence="2">
    <location>
        <begin position="175"/>
        <end position="271"/>
    </location>
</feature>
<dbReference type="Proteomes" id="UP001224325">
    <property type="component" value="Chromosome"/>
</dbReference>
<dbReference type="RefSeq" id="WP_308990420.1">
    <property type="nucleotide sequence ID" value="NZ_CP155618.1"/>
</dbReference>
<keyword evidence="1" id="KW-0472">Membrane</keyword>
<proteinExistence type="predicted"/>
<dbReference type="Pfam" id="PF04773">
    <property type="entry name" value="FecR"/>
    <property type="match status" value="1"/>
</dbReference>
<dbReference type="InterPro" id="IPR012373">
    <property type="entry name" value="Ferrdict_sens_TM"/>
</dbReference>
<evidence type="ECO:0000313" key="5">
    <source>
        <dbReference type="Proteomes" id="UP001224325"/>
    </source>
</evidence>
<evidence type="ECO:0000259" key="3">
    <source>
        <dbReference type="Pfam" id="PF16344"/>
    </source>
</evidence>
<dbReference type="Pfam" id="PF16344">
    <property type="entry name" value="FecR_C"/>
    <property type="match status" value="1"/>
</dbReference>
<name>A0AAU7EI01_9FLAO</name>